<name>A0ACC0BPE7_CATRO</name>
<proteinExistence type="predicted"/>
<dbReference type="Proteomes" id="UP001060085">
    <property type="component" value="Linkage Group LG03"/>
</dbReference>
<reference evidence="2" key="1">
    <citation type="journal article" date="2023" name="Nat. Plants">
        <title>Single-cell RNA sequencing provides a high-resolution roadmap for understanding the multicellular compartmentation of specialized metabolism.</title>
        <authorList>
            <person name="Sun S."/>
            <person name="Shen X."/>
            <person name="Li Y."/>
            <person name="Li Y."/>
            <person name="Wang S."/>
            <person name="Li R."/>
            <person name="Zhang H."/>
            <person name="Shen G."/>
            <person name="Guo B."/>
            <person name="Wei J."/>
            <person name="Xu J."/>
            <person name="St-Pierre B."/>
            <person name="Chen S."/>
            <person name="Sun C."/>
        </authorList>
    </citation>
    <scope>NUCLEOTIDE SEQUENCE [LARGE SCALE GENOMIC DNA]</scope>
</reference>
<evidence type="ECO:0000313" key="1">
    <source>
        <dbReference type="EMBL" id="KAI5674551.1"/>
    </source>
</evidence>
<accession>A0ACC0BPE7</accession>
<comment type="caution">
    <text evidence="1">The sequence shown here is derived from an EMBL/GenBank/DDBJ whole genome shotgun (WGS) entry which is preliminary data.</text>
</comment>
<protein>
    <submittedName>
        <fullName evidence="1">Uncharacterized protein</fullName>
    </submittedName>
</protein>
<sequence length="408" mass="45019">MANRFLYLPSLRFSNTMQILSYNTVAARPRAIDVSRTLLIPENSIERTRMFFRKTRQHISIRALREWQEYEEAVKDKDLARALSLLRDISVKLQDSSLESTAPLNVGGGGGFGSFELQRDWEVLDACLNADDMRLVGSAYVFLKDRGRLPSFGKCRNIVLEGPRDITPTVLESATGLEVSKLSPKKWGLKGSSSVVLFGFLAGVSLLLNQGIDIRPNLAAILVLTTLDAIFLGGSCLAQISSFWPPQKRRIIVHEAGHLLVAYLMGCPIRGVILDPILAMQMGIQGQAGTQFWDEGLQNELAEGRLSGSTFDRYSMVLFAGIAAEALIYGEAEGGENDENLFRSICLLLDPPLSVGQMSNQARWSVMQSYNLLKWHKNAHRAAVKALESGSSLSIIIQRIEEAMASKG</sequence>
<evidence type="ECO:0000313" key="2">
    <source>
        <dbReference type="Proteomes" id="UP001060085"/>
    </source>
</evidence>
<gene>
    <name evidence="1" type="ORF">M9H77_14915</name>
</gene>
<keyword evidence="2" id="KW-1185">Reference proteome</keyword>
<organism evidence="1 2">
    <name type="scientific">Catharanthus roseus</name>
    <name type="common">Madagascar periwinkle</name>
    <name type="synonym">Vinca rosea</name>
    <dbReference type="NCBI Taxonomy" id="4058"/>
    <lineage>
        <taxon>Eukaryota</taxon>
        <taxon>Viridiplantae</taxon>
        <taxon>Streptophyta</taxon>
        <taxon>Embryophyta</taxon>
        <taxon>Tracheophyta</taxon>
        <taxon>Spermatophyta</taxon>
        <taxon>Magnoliopsida</taxon>
        <taxon>eudicotyledons</taxon>
        <taxon>Gunneridae</taxon>
        <taxon>Pentapetalae</taxon>
        <taxon>asterids</taxon>
        <taxon>lamiids</taxon>
        <taxon>Gentianales</taxon>
        <taxon>Apocynaceae</taxon>
        <taxon>Rauvolfioideae</taxon>
        <taxon>Vinceae</taxon>
        <taxon>Catharanthinae</taxon>
        <taxon>Catharanthus</taxon>
    </lineage>
</organism>
<dbReference type="EMBL" id="CM044703">
    <property type="protein sequence ID" value="KAI5674551.1"/>
    <property type="molecule type" value="Genomic_DNA"/>
</dbReference>